<dbReference type="Proteomes" id="UP000749040">
    <property type="component" value="Unassembled WGS sequence"/>
</dbReference>
<feature type="compositionally biased region" description="Acidic residues" evidence="1">
    <location>
        <begin position="1"/>
        <end position="17"/>
    </location>
</feature>
<proteinExistence type="predicted"/>
<reference evidence="2 3" key="1">
    <citation type="submission" date="2021-01" db="EMBL/GenBank/DDBJ databases">
        <title>Streptomyces acididurans sp. nov., isolated from a peat swamp forest soil.</title>
        <authorList>
            <person name="Chantavorakit T."/>
            <person name="Duangmal K."/>
        </authorList>
    </citation>
    <scope>NUCLEOTIDE SEQUENCE [LARGE SCALE GENOMIC DNA]</scope>
    <source>
        <strain evidence="2 3">KK5PA1</strain>
    </source>
</reference>
<comment type="caution">
    <text evidence="2">The sequence shown here is derived from an EMBL/GenBank/DDBJ whole genome shotgun (WGS) entry which is preliminary data.</text>
</comment>
<name>A0ABS2U426_9ACTN</name>
<keyword evidence="3" id="KW-1185">Reference proteome</keyword>
<sequence>MADDNEPTTEETEESPEVEAHTAETAEEVLDLQGISIDQESRAGFTSPGQAGSCSSCVGSLCM</sequence>
<accession>A0ABS2U426</accession>
<feature type="region of interest" description="Disordered" evidence="1">
    <location>
        <begin position="1"/>
        <end position="22"/>
    </location>
</feature>
<organism evidence="2 3">
    <name type="scientific">Actinacidiphila acididurans</name>
    <dbReference type="NCBI Taxonomy" id="2784346"/>
    <lineage>
        <taxon>Bacteria</taxon>
        <taxon>Bacillati</taxon>
        <taxon>Actinomycetota</taxon>
        <taxon>Actinomycetes</taxon>
        <taxon>Kitasatosporales</taxon>
        <taxon>Streptomycetaceae</taxon>
        <taxon>Actinacidiphila</taxon>
    </lineage>
</organism>
<evidence type="ECO:0000313" key="3">
    <source>
        <dbReference type="Proteomes" id="UP000749040"/>
    </source>
</evidence>
<evidence type="ECO:0008006" key="4">
    <source>
        <dbReference type="Google" id="ProtNLM"/>
    </source>
</evidence>
<protein>
    <recommendedName>
        <fullName evidence="4">Thiazolylpeptide-type bacteriocin</fullName>
    </recommendedName>
</protein>
<gene>
    <name evidence="2" type="ORF">ITX44_30980</name>
</gene>
<evidence type="ECO:0000313" key="2">
    <source>
        <dbReference type="EMBL" id="MBM9508898.1"/>
    </source>
</evidence>
<dbReference type="RefSeq" id="WP_205361369.1">
    <property type="nucleotide sequence ID" value="NZ_JADKYB010000021.1"/>
</dbReference>
<evidence type="ECO:0000256" key="1">
    <source>
        <dbReference type="SAM" id="MobiDB-lite"/>
    </source>
</evidence>
<dbReference type="EMBL" id="JADKYB010000021">
    <property type="protein sequence ID" value="MBM9508898.1"/>
    <property type="molecule type" value="Genomic_DNA"/>
</dbReference>